<name>A0A8S3X8U5_PARAO</name>
<dbReference type="Proteomes" id="UP000691718">
    <property type="component" value="Unassembled WGS sequence"/>
</dbReference>
<accession>A0A8S3X8U5</accession>
<sequence length="118" mass="12868">MGTRLTRNAAPPRCVLLMRCVCVESLGDRLERVMGDEAHTRTRGAASLCIVDEMCVRRVAGRRAGARGGGRGARGDAAPPCCVLLMRCVWVESLGDGLERVVGNEAHEETRRRLVVYC</sequence>
<organism evidence="1 2">
    <name type="scientific">Parnassius apollo</name>
    <name type="common">Apollo butterfly</name>
    <name type="synonym">Papilio apollo</name>
    <dbReference type="NCBI Taxonomy" id="110799"/>
    <lineage>
        <taxon>Eukaryota</taxon>
        <taxon>Metazoa</taxon>
        <taxon>Ecdysozoa</taxon>
        <taxon>Arthropoda</taxon>
        <taxon>Hexapoda</taxon>
        <taxon>Insecta</taxon>
        <taxon>Pterygota</taxon>
        <taxon>Neoptera</taxon>
        <taxon>Endopterygota</taxon>
        <taxon>Lepidoptera</taxon>
        <taxon>Glossata</taxon>
        <taxon>Ditrysia</taxon>
        <taxon>Papilionoidea</taxon>
        <taxon>Papilionidae</taxon>
        <taxon>Parnassiinae</taxon>
        <taxon>Parnassini</taxon>
        <taxon>Parnassius</taxon>
        <taxon>Parnassius</taxon>
    </lineage>
</organism>
<proteinExistence type="predicted"/>
<dbReference type="EMBL" id="CAJQZP010001037">
    <property type="protein sequence ID" value="CAG5011019.1"/>
    <property type="molecule type" value="Genomic_DNA"/>
</dbReference>
<protein>
    <submittedName>
        <fullName evidence="1">(apollo) hypothetical protein</fullName>
    </submittedName>
</protein>
<keyword evidence="2" id="KW-1185">Reference proteome</keyword>
<dbReference type="AlphaFoldDB" id="A0A8S3X8U5"/>
<comment type="caution">
    <text evidence="1">The sequence shown here is derived from an EMBL/GenBank/DDBJ whole genome shotgun (WGS) entry which is preliminary data.</text>
</comment>
<evidence type="ECO:0000313" key="2">
    <source>
        <dbReference type="Proteomes" id="UP000691718"/>
    </source>
</evidence>
<gene>
    <name evidence="1" type="ORF">PAPOLLO_LOCUS15508</name>
</gene>
<evidence type="ECO:0000313" key="1">
    <source>
        <dbReference type="EMBL" id="CAG5011019.1"/>
    </source>
</evidence>
<reference evidence="1" key="1">
    <citation type="submission" date="2021-04" db="EMBL/GenBank/DDBJ databases">
        <authorList>
            <person name="Tunstrom K."/>
        </authorList>
    </citation>
    <scope>NUCLEOTIDE SEQUENCE</scope>
</reference>